<proteinExistence type="predicted"/>
<dbReference type="Proteomes" id="UP000238937">
    <property type="component" value="Unassembled WGS sequence"/>
</dbReference>
<evidence type="ECO:0000313" key="3">
    <source>
        <dbReference type="Proteomes" id="UP000238937"/>
    </source>
</evidence>
<dbReference type="PANTHER" id="PTHR36341:SF3">
    <property type="entry name" value="DUF2996 FAMILY PROTEIN"/>
    <property type="match status" value="1"/>
</dbReference>
<dbReference type="InterPro" id="IPR021374">
    <property type="entry name" value="DUF2996"/>
</dbReference>
<dbReference type="OrthoDB" id="465001at2"/>
<feature type="compositionally biased region" description="Low complexity" evidence="1">
    <location>
        <begin position="10"/>
        <end position="22"/>
    </location>
</feature>
<dbReference type="Pfam" id="PF11210">
    <property type="entry name" value="DUF2996"/>
    <property type="match status" value="1"/>
</dbReference>
<name>A0A2T1G0G9_9CYAN</name>
<dbReference type="EMBL" id="PVWO01000385">
    <property type="protein sequence ID" value="PSB50748.1"/>
    <property type="molecule type" value="Genomic_DNA"/>
</dbReference>
<feature type="region of interest" description="Disordered" evidence="1">
    <location>
        <begin position="1"/>
        <end position="30"/>
    </location>
</feature>
<reference evidence="2 3" key="1">
    <citation type="submission" date="2018-03" db="EMBL/GenBank/DDBJ databases">
        <title>The ancient ancestry and fast evolution of plastids.</title>
        <authorList>
            <person name="Moore K.R."/>
            <person name="Magnabosco C."/>
            <person name="Momper L."/>
            <person name="Gold D.A."/>
            <person name="Bosak T."/>
            <person name="Fournier G.P."/>
        </authorList>
    </citation>
    <scope>NUCLEOTIDE SEQUENCE [LARGE SCALE GENOMIC DNA]</scope>
    <source>
        <strain evidence="2 3">CCALA 037</strain>
    </source>
</reference>
<dbReference type="RefSeq" id="WP_106310113.1">
    <property type="nucleotide sequence ID" value="NZ_PVWO01000385.1"/>
</dbReference>
<organism evidence="2 3">
    <name type="scientific">Chamaesiphon polymorphus CCALA 037</name>
    <dbReference type="NCBI Taxonomy" id="2107692"/>
    <lineage>
        <taxon>Bacteria</taxon>
        <taxon>Bacillati</taxon>
        <taxon>Cyanobacteriota</taxon>
        <taxon>Cyanophyceae</taxon>
        <taxon>Gomontiellales</taxon>
        <taxon>Chamaesiphonaceae</taxon>
        <taxon>Chamaesiphon</taxon>
    </lineage>
</organism>
<dbReference type="PANTHER" id="PTHR36341">
    <property type="entry name" value="DUF2996 FAMILY PROTEIN"/>
    <property type="match status" value="1"/>
</dbReference>
<dbReference type="AlphaFoldDB" id="A0A2T1G0G9"/>
<protein>
    <submittedName>
        <fullName evidence="2">DUF2996 domain-containing protein</fullName>
    </submittedName>
</protein>
<keyword evidence="3" id="KW-1185">Reference proteome</keyword>
<accession>A0A2T1G0G9</accession>
<evidence type="ECO:0000256" key="1">
    <source>
        <dbReference type="SAM" id="MobiDB-lite"/>
    </source>
</evidence>
<comment type="caution">
    <text evidence="2">The sequence shown here is derived from an EMBL/GenBank/DDBJ whole genome shotgun (WGS) entry which is preliminary data.</text>
</comment>
<evidence type="ECO:0000313" key="2">
    <source>
        <dbReference type="EMBL" id="PSB50748.1"/>
    </source>
</evidence>
<sequence>MLEESLENVTPTAPATDPPSAKKAVKEKPPAVESKPFAEFIQQDYFPALTKALAERGVTDLHVALERSKIAVKGFETAPECSQVIGSWNGGKRQFNIYFLDDDIQGQRAISCVDFGHIASTIESFLVLDRKMTLDLLVLGLVLRLNSQKWLLRN</sequence>
<gene>
    <name evidence="2" type="ORF">C7B77_22420</name>
</gene>